<evidence type="ECO:0000313" key="3">
    <source>
        <dbReference type="EMBL" id="KAG8232219.1"/>
    </source>
</evidence>
<reference evidence="3" key="1">
    <citation type="submission" date="2013-04" db="EMBL/GenBank/DDBJ databases">
        <authorList>
            <person name="Qu J."/>
            <person name="Murali S.C."/>
            <person name="Bandaranaike D."/>
            <person name="Bellair M."/>
            <person name="Blankenburg K."/>
            <person name="Chao H."/>
            <person name="Dinh H."/>
            <person name="Doddapaneni H."/>
            <person name="Downs B."/>
            <person name="Dugan-Rocha S."/>
            <person name="Elkadiri S."/>
            <person name="Gnanaolivu R.D."/>
            <person name="Hernandez B."/>
            <person name="Javaid M."/>
            <person name="Jayaseelan J.C."/>
            <person name="Lee S."/>
            <person name="Li M."/>
            <person name="Ming W."/>
            <person name="Munidasa M."/>
            <person name="Muniz J."/>
            <person name="Nguyen L."/>
            <person name="Ongeri F."/>
            <person name="Osuji N."/>
            <person name="Pu L.-L."/>
            <person name="Puazo M."/>
            <person name="Qu C."/>
            <person name="Quiroz J."/>
            <person name="Raj R."/>
            <person name="Weissenberger G."/>
            <person name="Xin Y."/>
            <person name="Zou X."/>
            <person name="Han Y."/>
            <person name="Richards S."/>
            <person name="Worley K."/>
            <person name="Muzny D."/>
            <person name="Gibbs R."/>
        </authorList>
    </citation>
    <scope>NUCLEOTIDE SEQUENCE</scope>
    <source>
        <strain evidence="3">Sampled in the wild</strain>
    </source>
</reference>
<dbReference type="PANTHER" id="PTHR46599:SF6">
    <property type="entry name" value="DUAL SPECIFICITY PHOSPHATASE 26"/>
    <property type="match status" value="1"/>
</dbReference>
<evidence type="ECO:0000259" key="2">
    <source>
        <dbReference type="Pfam" id="PF13843"/>
    </source>
</evidence>
<evidence type="ECO:0000313" key="4">
    <source>
        <dbReference type="Proteomes" id="UP000792457"/>
    </source>
</evidence>
<dbReference type="EMBL" id="KZ308604">
    <property type="protein sequence ID" value="KAG8232219.1"/>
    <property type="molecule type" value="Genomic_DNA"/>
</dbReference>
<keyword evidence="4" id="KW-1185">Reference proteome</keyword>
<dbReference type="AlphaFoldDB" id="A0A8K0P630"/>
<dbReference type="Pfam" id="PF13843">
    <property type="entry name" value="DDE_Tnp_1_7"/>
    <property type="match status" value="1"/>
</dbReference>
<comment type="caution">
    <text evidence="3">The sequence shown here is derived from an EMBL/GenBank/DDBJ whole genome shotgun (WGS) entry which is preliminary data.</text>
</comment>
<dbReference type="OrthoDB" id="8039240at2759"/>
<feature type="domain" description="PiggyBac transposable element-derived protein" evidence="2">
    <location>
        <begin position="103"/>
        <end position="218"/>
    </location>
</feature>
<dbReference type="PANTHER" id="PTHR46599">
    <property type="entry name" value="PIGGYBAC TRANSPOSABLE ELEMENT-DERIVED PROTEIN 4"/>
    <property type="match status" value="1"/>
</dbReference>
<evidence type="ECO:0000256" key="1">
    <source>
        <dbReference type="SAM" id="MobiDB-lite"/>
    </source>
</evidence>
<sequence>MRTRFIPENELVVLLNASDSEEEVSEEENHTSDDSFQRTSESDSYTSDSDIERYNVQSEDKKITWSEKPFPQHGRASCANILKSTPGPTRYAICRVDNVRSSFEIILNTNLKDIVLKMSNIEGRRVYGDNWEDLDIITFDAYISILLLAGVYRSRGESTKSLWNSETGRPIFSATMPLKTFHCISRVLRFDDKSDRRARRADDKLAAIRDFWEQWVMGLTAASAIQDIISSVREKN</sequence>
<protein>
    <recommendedName>
        <fullName evidence="2">PiggyBac transposable element-derived protein domain-containing protein</fullName>
    </recommendedName>
</protein>
<name>A0A8K0P630_LADFU</name>
<proteinExistence type="predicted"/>
<dbReference type="Proteomes" id="UP000792457">
    <property type="component" value="Unassembled WGS sequence"/>
</dbReference>
<feature type="compositionally biased region" description="Basic and acidic residues" evidence="1">
    <location>
        <begin position="27"/>
        <end position="36"/>
    </location>
</feature>
<reference evidence="3" key="2">
    <citation type="submission" date="2017-10" db="EMBL/GenBank/DDBJ databases">
        <title>Ladona fulva Genome sequencing and assembly.</title>
        <authorList>
            <person name="Murali S."/>
            <person name="Richards S."/>
            <person name="Bandaranaike D."/>
            <person name="Bellair M."/>
            <person name="Blankenburg K."/>
            <person name="Chao H."/>
            <person name="Dinh H."/>
            <person name="Doddapaneni H."/>
            <person name="Dugan-Rocha S."/>
            <person name="Elkadiri S."/>
            <person name="Gnanaolivu R."/>
            <person name="Hernandez B."/>
            <person name="Skinner E."/>
            <person name="Javaid M."/>
            <person name="Lee S."/>
            <person name="Li M."/>
            <person name="Ming W."/>
            <person name="Munidasa M."/>
            <person name="Muniz J."/>
            <person name="Nguyen L."/>
            <person name="Hughes D."/>
            <person name="Osuji N."/>
            <person name="Pu L.-L."/>
            <person name="Puazo M."/>
            <person name="Qu C."/>
            <person name="Quiroz J."/>
            <person name="Raj R."/>
            <person name="Weissenberger G."/>
            <person name="Xin Y."/>
            <person name="Zou X."/>
            <person name="Han Y."/>
            <person name="Worley K."/>
            <person name="Muzny D."/>
            <person name="Gibbs R."/>
        </authorList>
    </citation>
    <scope>NUCLEOTIDE SEQUENCE</scope>
    <source>
        <strain evidence="3">Sampled in the wild</strain>
    </source>
</reference>
<accession>A0A8K0P630</accession>
<feature type="region of interest" description="Disordered" evidence="1">
    <location>
        <begin position="16"/>
        <end position="53"/>
    </location>
</feature>
<organism evidence="3 4">
    <name type="scientific">Ladona fulva</name>
    <name type="common">Scarce chaser dragonfly</name>
    <name type="synonym">Libellula fulva</name>
    <dbReference type="NCBI Taxonomy" id="123851"/>
    <lineage>
        <taxon>Eukaryota</taxon>
        <taxon>Metazoa</taxon>
        <taxon>Ecdysozoa</taxon>
        <taxon>Arthropoda</taxon>
        <taxon>Hexapoda</taxon>
        <taxon>Insecta</taxon>
        <taxon>Pterygota</taxon>
        <taxon>Palaeoptera</taxon>
        <taxon>Odonata</taxon>
        <taxon>Epiprocta</taxon>
        <taxon>Anisoptera</taxon>
        <taxon>Libelluloidea</taxon>
        <taxon>Libellulidae</taxon>
        <taxon>Ladona</taxon>
    </lineage>
</organism>
<gene>
    <name evidence="3" type="ORF">J437_LFUL011963</name>
</gene>
<dbReference type="InterPro" id="IPR029526">
    <property type="entry name" value="PGBD"/>
</dbReference>